<evidence type="ECO:0000313" key="2">
    <source>
        <dbReference type="WBParaSite" id="L893_g22511.t1"/>
    </source>
</evidence>
<keyword evidence="1" id="KW-1185">Reference proteome</keyword>
<evidence type="ECO:0000313" key="1">
    <source>
        <dbReference type="Proteomes" id="UP000095287"/>
    </source>
</evidence>
<organism evidence="1 2">
    <name type="scientific">Steinernema glaseri</name>
    <dbReference type="NCBI Taxonomy" id="37863"/>
    <lineage>
        <taxon>Eukaryota</taxon>
        <taxon>Metazoa</taxon>
        <taxon>Ecdysozoa</taxon>
        <taxon>Nematoda</taxon>
        <taxon>Chromadorea</taxon>
        <taxon>Rhabditida</taxon>
        <taxon>Tylenchina</taxon>
        <taxon>Panagrolaimomorpha</taxon>
        <taxon>Strongyloidoidea</taxon>
        <taxon>Steinernematidae</taxon>
        <taxon>Steinernema</taxon>
    </lineage>
</organism>
<dbReference type="Proteomes" id="UP000095287">
    <property type="component" value="Unplaced"/>
</dbReference>
<dbReference type="AlphaFoldDB" id="A0A1I7Z3L8"/>
<accession>A0A1I7Z3L8</accession>
<reference evidence="2" key="1">
    <citation type="submission" date="2016-11" db="UniProtKB">
        <authorList>
            <consortium name="WormBaseParasite"/>
        </authorList>
    </citation>
    <scope>IDENTIFICATION</scope>
</reference>
<dbReference type="WBParaSite" id="L893_g22511.t1">
    <property type="protein sequence ID" value="L893_g22511.t1"/>
    <property type="gene ID" value="L893_g22511"/>
</dbReference>
<proteinExistence type="predicted"/>
<name>A0A1I7Z3L8_9BILA</name>
<protein>
    <submittedName>
        <fullName evidence="2">Reverse transcriptase domain-containing protein</fullName>
    </submittedName>
</protein>
<sequence>KYKQSIIAEDLWRAYFKVVFWDGKRMEEHLKAMENLTSVQPMIFKNHGTPTSPILYLVAMFVLKPL</sequence>